<sequence length="180" mass="21431">MKRRFTQDDAEAMYLIQSDQEVNKFLPWFPVRSAEEAAEFLNIKYLRKYDDAWGYYYAVCFKEDNIPVGYVNVSSDESHDLGYGLRKEFWHMGIMAEACKALAGYLKNTEMMYITATHDINNPASGEVMKKIGMTYKYSYEEMWQPKNYLVTFRMYQLNFDGDENRTYSKYWDKSDVHFI</sequence>
<evidence type="ECO:0000313" key="3">
    <source>
        <dbReference type="Proteomes" id="UP000245412"/>
    </source>
</evidence>
<comment type="caution">
    <text evidence="2">The sequence shown here is derived from an EMBL/GenBank/DDBJ whole genome shotgun (WGS) entry which is preliminary data.</text>
</comment>
<dbReference type="InterPro" id="IPR000182">
    <property type="entry name" value="GNAT_dom"/>
</dbReference>
<dbReference type="Proteomes" id="UP000245412">
    <property type="component" value="Unassembled WGS sequence"/>
</dbReference>
<dbReference type="SUPFAM" id="SSF55729">
    <property type="entry name" value="Acyl-CoA N-acyltransferases (Nat)"/>
    <property type="match status" value="1"/>
</dbReference>
<dbReference type="InterPro" id="IPR051531">
    <property type="entry name" value="N-acetyltransferase"/>
</dbReference>
<dbReference type="Pfam" id="PF13302">
    <property type="entry name" value="Acetyltransf_3"/>
    <property type="match status" value="1"/>
</dbReference>
<name>A0AB73SZY1_9FIRM</name>
<organism evidence="2 3">
    <name type="scientific">Murimonas intestini</name>
    <dbReference type="NCBI Taxonomy" id="1337051"/>
    <lineage>
        <taxon>Bacteria</taxon>
        <taxon>Bacillati</taxon>
        <taxon>Bacillota</taxon>
        <taxon>Clostridia</taxon>
        <taxon>Lachnospirales</taxon>
        <taxon>Lachnospiraceae</taxon>
        <taxon>Murimonas</taxon>
    </lineage>
</organism>
<gene>
    <name evidence="2" type="ORF">C7383_11481</name>
</gene>
<dbReference type="RefSeq" id="WP_109747975.1">
    <property type="nucleotide sequence ID" value="NZ_JANKBI010000014.1"/>
</dbReference>
<reference evidence="2 3" key="1">
    <citation type="submission" date="2018-05" db="EMBL/GenBank/DDBJ databases">
        <authorList>
            <person name="Goeker M."/>
            <person name="Huntemann M."/>
            <person name="Clum A."/>
            <person name="Pillay M."/>
            <person name="Palaniappan K."/>
            <person name="Varghese N."/>
            <person name="Mikhailova N."/>
            <person name="Stamatis D."/>
            <person name="Reddy T."/>
            <person name="Daum C."/>
            <person name="Shapiro N."/>
            <person name="Ivanova N."/>
            <person name="Kyrpides N."/>
            <person name="Woyke T."/>
        </authorList>
    </citation>
    <scope>NUCLEOTIDE SEQUENCE [LARGE SCALE GENOMIC DNA]</scope>
    <source>
        <strain evidence="2 3">DSM 26524</strain>
    </source>
</reference>
<dbReference type="InterPro" id="IPR016181">
    <property type="entry name" value="Acyl_CoA_acyltransferase"/>
</dbReference>
<feature type="domain" description="N-acetyltransferase" evidence="1">
    <location>
        <begin position="1"/>
        <end position="156"/>
    </location>
</feature>
<evidence type="ECO:0000259" key="1">
    <source>
        <dbReference type="PROSITE" id="PS51186"/>
    </source>
</evidence>
<dbReference type="PROSITE" id="PS51186">
    <property type="entry name" value="GNAT"/>
    <property type="match status" value="1"/>
</dbReference>
<dbReference type="Gene3D" id="3.40.630.30">
    <property type="match status" value="1"/>
</dbReference>
<dbReference type="AlphaFoldDB" id="A0AB73SZY1"/>
<accession>A0AB73SZY1</accession>
<dbReference type="PANTHER" id="PTHR43792">
    <property type="entry name" value="GNAT FAMILY, PUTATIVE (AFU_ORTHOLOGUE AFUA_3G00765)-RELATED-RELATED"/>
    <property type="match status" value="1"/>
</dbReference>
<evidence type="ECO:0000313" key="2">
    <source>
        <dbReference type="EMBL" id="PWJ73113.1"/>
    </source>
</evidence>
<protein>
    <submittedName>
        <fullName evidence="2">RimJ/RimL family protein N-acetyltransferase</fullName>
    </submittedName>
</protein>
<dbReference type="GO" id="GO:0016747">
    <property type="term" value="F:acyltransferase activity, transferring groups other than amino-acyl groups"/>
    <property type="evidence" value="ECO:0007669"/>
    <property type="project" value="InterPro"/>
</dbReference>
<keyword evidence="3" id="KW-1185">Reference proteome</keyword>
<dbReference type="PANTHER" id="PTHR43792:SF1">
    <property type="entry name" value="N-ACETYLTRANSFERASE DOMAIN-CONTAINING PROTEIN"/>
    <property type="match status" value="1"/>
</dbReference>
<dbReference type="EMBL" id="QGGY01000014">
    <property type="protein sequence ID" value="PWJ73113.1"/>
    <property type="molecule type" value="Genomic_DNA"/>
</dbReference>
<proteinExistence type="predicted"/>